<dbReference type="EMBL" id="MQMG01000001">
    <property type="protein sequence ID" value="OKO97035.1"/>
    <property type="molecule type" value="Genomic_DNA"/>
</dbReference>
<gene>
    <name evidence="1" type="ORF">BRO54_0048</name>
</gene>
<dbReference type="GeneID" id="32064435"/>
<dbReference type="AlphaFoldDB" id="A0A1Q5T9Y5"/>
<organism evidence="1 2">
    <name type="scientific">Geobacillus proteiniphilus</name>
    <dbReference type="NCBI Taxonomy" id="860353"/>
    <lineage>
        <taxon>Bacteria</taxon>
        <taxon>Bacillati</taxon>
        <taxon>Bacillota</taxon>
        <taxon>Bacilli</taxon>
        <taxon>Bacillales</taxon>
        <taxon>Anoxybacillaceae</taxon>
        <taxon>Geobacillus</taxon>
    </lineage>
</organism>
<evidence type="ECO:0000313" key="2">
    <source>
        <dbReference type="Proteomes" id="UP000186030"/>
    </source>
</evidence>
<evidence type="ECO:0000313" key="1">
    <source>
        <dbReference type="EMBL" id="OKO97035.1"/>
    </source>
</evidence>
<reference evidence="2" key="2">
    <citation type="submission" date="2017-01" db="EMBL/GenBank/DDBJ databases">
        <title>Genome sequencing and annotation of Geobacillus sp. 1017, a Hydrocarbon-Oxidizing Thermophilic Bacterium Isolated from a Heavy Oil Reservoir (China).</title>
        <authorList>
            <person name="Kadnikov V.V."/>
            <person name="Mardanov A.V."/>
            <person name="Poltaraus A.B."/>
            <person name="Sokolova D.S."/>
            <person name="Semenova E.M."/>
            <person name="Ravin N.V."/>
            <person name="Tourova T.P."/>
            <person name="Nazina T.N."/>
        </authorList>
    </citation>
    <scope>NUCLEOTIDE SEQUENCE [LARGE SCALE GENOMIC DNA]</scope>
    <source>
        <strain evidence="2">1017</strain>
    </source>
</reference>
<protein>
    <submittedName>
        <fullName evidence="1">Uncharacterized protein</fullName>
    </submittedName>
</protein>
<dbReference type="Proteomes" id="UP000186030">
    <property type="component" value="Unassembled WGS sequence"/>
</dbReference>
<name>A0A1Q5T9Y5_9BACL</name>
<proteinExistence type="predicted"/>
<reference evidence="1 2" key="1">
    <citation type="submission" date="2016-11" db="EMBL/GenBank/DDBJ databases">
        <authorList>
            <person name="Kadnikov V."/>
            <person name="Nazina T."/>
        </authorList>
    </citation>
    <scope>NUCLEOTIDE SEQUENCE [LARGE SCALE GENOMIC DNA]</scope>
    <source>
        <strain evidence="1 2">1017</strain>
    </source>
</reference>
<sequence>MRVKISLIVEEKEHVNRAIGCIDHMLDAVMTKDYKAARQVIKSFESVLDKLQEIEMKKARNMGL</sequence>
<accession>A0A1Q5T9Y5</accession>
<comment type="caution">
    <text evidence="1">The sequence shown here is derived from an EMBL/GenBank/DDBJ whole genome shotgun (WGS) entry which is preliminary data.</text>
</comment>
<dbReference type="RefSeq" id="WP_025949295.1">
    <property type="nucleotide sequence ID" value="NZ_MQMG01000001.1"/>
</dbReference>